<evidence type="ECO:0000313" key="2">
    <source>
        <dbReference type="EMBL" id="MCF0266068.1"/>
    </source>
</evidence>
<sequence>MTKITTLMTKRGYELSKAVFYGSITRDEALDELENDYGMNRGSVNDYINGFKSMIKGKEYKRTFNKEATDFFLENIYLDFGIDVINFTLQAVRRHIDYYQKLRNVNLKSIESIYQKHKNKHFNNNLINGDELDESIEYMEGSKKIILVNAYERNSDARDKCISHYGLNCYVCGFNFETKYGDIGSGFIHVHHLKLISAIGLQYKIDPIDDLKPVCPNCHAMIHKKNPPFTIEELKEIIIKNKYPS</sequence>
<dbReference type="GO" id="GO:0004519">
    <property type="term" value="F:endonuclease activity"/>
    <property type="evidence" value="ECO:0007669"/>
    <property type="project" value="UniProtKB-KW"/>
</dbReference>
<dbReference type="EMBL" id="JAHWXT010000006">
    <property type="protein sequence ID" value="MCF0266068.1"/>
    <property type="molecule type" value="Genomic_DNA"/>
</dbReference>
<protein>
    <submittedName>
        <fullName evidence="2">HNH endonuclease</fullName>
    </submittedName>
</protein>
<keyword evidence="2" id="KW-0255">Endonuclease</keyword>
<dbReference type="AlphaFoldDB" id="A0A8X8GNC5"/>
<dbReference type="InterPro" id="IPR002711">
    <property type="entry name" value="HNH"/>
</dbReference>
<feature type="domain" description="HNH" evidence="1">
    <location>
        <begin position="169"/>
        <end position="225"/>
    </location>
</feature>
<dbReference type="GO" id="GO:0003676">
    <property type="term" value="F:nucleic acid binding"/>
    <property type="evidence" value="ECO:0007669"/>
    <property type="project" value="InterPro"/>
</dbReference>
<dbReference type="RefSeq" id="WP_234623983.1">
    <property type="nucleotide sequence ID" value="NZ_JAHWXT010000006.1"/>
</dbReference>
<name>A0A8X8GNC5_ACIGI</name>
<comment type="caution">
    <text evidence="2">The sequence shown here is derived from an EMBL/GenBank/DDBJ whole genome shotgun (WGS) entry which is preliminary data.</text>
</comment>
<dbReference type="GO" id="GO:0008270">
    <property type="term" value="F:zinc ion binding"/>
    <property type="evidence" value="ECO:0007669"/>
    <property type="project" value="InterPro"/>
</dbReference>
<accession>A0A8X8GNC5</accession>
<keyword evidence="2" id="KW-0540">Nuclease</keyword>
<dbReference type="Proteomes" id="UP000887320">
    <property type="component" value="Unassembled WGS sequence"/>
</dbReference>
<keyword evidence="2" id="KW-0378">Hydrolase</keyword>
<organism evidence="2 3">
    <name type="scientific">Acinetobacter guillouiae</name>
    <name type="common">Acinetobacter genomosp. 11</name>
    <dbReference type="NCBI Taxonomy" id="106649"/>
    <lineage>
        <taxon>Bacteria</taxon>
        <taxon>Pseudomonadati</taxon>
        <taxon>Pseudomonadota</taxon>
        <taxon>Gammaproteobacteria</taxon>
        <taxon>Moraxellales</taxon>
        <taxon>Moraxellaceae</taxon>
        <taxon>Acinetobacter</taxon>
    </lineage>
</organism>
<evidence type="ECO:0000313" key="3">
    <source>
        <dbReference type="Proteomes" id="UP000887320"/>
    </source>
</evidence>
<proteinExistence type="predicted"/>
<gene>
    <name evidence="2" type="ORF">KW868_16595</name>
</gene>
<dbReference type="CDD" id="cd00085">
    <property type="entry name" value="HNHc"/>
    <property type="match status" value="1"/>
</dbReference>
<dbReference type="InterPro" id="IPR003615">
    <property type="entry name" value="HNH_nuc"/>
</dbReference>
<reference evidence="2" key="1">
    <citation type="submission" date="2021-07" db="EMBL/GenBank/DDBJ databases">
        <authorList>
            <person name="Fernandez M."/>
            <person name="Pereira P."/>
            <person name="Torres Tejerizo G.A."/>
            <person name="Gonzalez P."/>
            <person name="Agostini E."/>
        </authorList>
    </citation>
    <scope>NUCLEOTIDE SEQUENCE</scope>
    <source>
        <strain evidence="2">SFC 500-1A</strain>
    </source>
</reference>
<dbReference type="Pfam" id="PF01844">
    <property type="entry name" value="HNH"/>
    <property type="match status" value="1"/>
</dbReference>
<evidence type="ECO:0000259" key="1">
    <source>
        <dbReference type="Pfam" id="PF01844"/>
    </source>
</evidence>